<accession>A5KDB9</accession>
<gene>
    <name evidence="2" type="ORF">PVX_053190</name>
</gene>
<dbReference type="EMBL" id="AAKM01000375">
    <property type="protein sequence ID" value="EDL42650.1"/>
    <property type="molecule type" value="Genomic_DNA"/>
</dbReference>
<dbReference type="GeneID" id="5471665"/>
<dbReference type="KEGG" id="pvx:PVX_053190"/>
<dbReference type="Pfam" id="PF05795">
    <property type="entry name" value="Plasmodium_Vir"/>
    <property type="match status" value="1"/>
</dbReference>
<protein>
    <submittedName>
        <fullName evidence="2">Variable surface protein Vir27, putative</fullName>
    </submittedName>
</protein>
<evidence type="ECO:0000256" key="1">
    <source>
        <dbReference type="SAM" id="MobiDB-lite"/>
    </source>
</evidence>
<keyword evidence="3" id="KW-1185">Reference proteome</keyword>
<dbReference type="Proteomes" id="UP000008333">
    <property type="component" value="Unassembled WGS sequence"/>
</dbReference>
<dbReference type="OMA" id="TTCDKDY"/>
<evidence type="ECO:0000313" key="2">
    <source>
        <dbReference type="EMBL" id="EDL42650.1"/>
    </source>
</evidence>
<proteinExistence type="predicted"/>
<feature type="region of interest" description="Disordered" evidence="1">
    <location>
        <begin position="214"/>
        <end position="237"/>
    </location>
</feature>
<comment type="caution">
    <text evidence="2">The sequence shown here is derived from an EMBL/GenBank/DDBJ whole genome shotgun (WGS) entry which is preliminary data.</text>
</comment>
<name>A5KDB9_PLAVS</name>
<sequence>MYSYFEDGKPGCELLPFYTNIKEQLQNYQNYDLPKFSEKILQALCFIYNEKKNRQNNFNEEYCSYLYYWLGHKIYPLVHDKTIFTNIIKMIYDELYAGITENFIVCRYVYTPIDEDIFNKNKVLFDYSKDYHNFELATPHGETTCDKDYKEYMNNYIRMYNEAYFDCNKGNKNNFDCNYFSKLFQEKQYNSLSSFSCIQSDKGGVFLDKHKAHEKQEPPSVQSYRQTTVTPPSPQHVPGRIADLGMKQQLGNHKFPRTIETIQLDDTTEGGSSKTIAGSVAPVLGVSSISLLLYKLTPVGGYINRLLGRNRNMYNPVEYMDSFNPYNDGMDPGGRTMNISYNIL</sequence>
<dbReference type="InParanoid" id="A5KDB9"/>
<evidence type="ECO:0000313" key="3">
    <source>
        <dbReference type="Proteomes" id="UP000008333"/>
    </source>
</evidence>
<feature type="compositionally biased region" description="Polar residues" evidence="1">
    <location>
        <begin position="219"/>
        <end position="230"/>
    </location>
</feature>
<dbReference type="AlphaFoldDB" id="A5KDB9"/>
<reference evidence="2 3" key="1">
    <citation type="journal article" date="2008" name="Nature">
        <title>Comparative genomics of the neglected human malaria parasite Plasmodium vivax.</title>
        <authorList>
            <person name="Carlton J.M."/>
            <person name="Adams J.H."/>
            <person name="Silva J.C."/>
            <person name="Bidwell S.L."/>
            <person name="Lorenzi H."/>
            <person name="Caler E."/>
            <person name="Crabtree J."/>
            <person name="Angiuoli S.V."/>
            <person name="Merino E.F."/>
            <person name="Amedeo P."/>
            <person name="Cheng Q."/>
            <person name="Coulson R.M."/>
            <person name="Crabb B.S."/>
            <person name="Del Portillo H.A."/>
            <person name="Essien K."/>
            <person name="Feldblyum T.V."/>
            <person name="Fernandez-Becerra C."/>
            <person name="Gilson P.R."/>
            <person name="Gueye A.H."/>
            <person name="Guo X."/>
            <person name="Kang'a S."/>
            <person name="Kooij T.W."/>
            <person name="Korsinczky M."/>
            <person name="Meyer E.V."/>
            <person name="Nene V."/>
            <person name="Paulsen I."/>
            <person name="White O."/>
            <person name="Ralph S.A."/>
            <person name="Ren Q."/>
            <person name="Sargeant T.J."/>
            <person name="Salzberg S.L."/>
            <person name="Stoeckert C.J."/>
            <person name="Sullivan S.A."/>
            <person name="Yamamoto M.M."/>
            <person name="Hoffman S.L."/>
            <person name="Wortman J.R."/>
            <person name="Gardner M.J."/>
            <person name="Galinski M.R."/>
            <person name="Barnwell J.W."/>
            <person name="Fraser-Liggett C.M."/>
        </authorList>
    </citation>
    <scope>NUCLEOTIDE SEQUENCE [LARGE SCALE GENOMIC DNA]</scope>
    <source>
        <strain evidence="2 3">Salvador I</strain>
    </source>
</reference>
<organism evidence="2 3">
    <name type="scientific">Plasmodium vivax (strain Salvador I)</name>
    <dbReference type="NCBI Taxonomy" id="126793"/>
    <lineage>
        <taxon>Eukaryota</taxon>
        <taxon>Sar</taxon>
        <taxon>Alveolata</taxon>
        <taxon>Apicomplexa</taxon>
        <taxon>Aconoidasida</taxon>
        <taxon>Haemosporida</taxon>
        <taxon>Plasmodiidae</taxon>
        <taxon>Plasmodium</taxon>
        <taxon>Plasmodium (Plasmodium)</taxon>
    </lineage>
</organism>
<dbReference type="PhylomeDB" id="A5KDB9"/>
<dbReference type="RefSeq" id="XP_001612443.1">
    <property type="nucleotide sequence ID" value="XM_001612393.1"/>
</dbReference>
<dbReference type="InterPro" id="IPR008780">
    <property type="entry name" value="Plasmodium_Vir"/>
</dbReference>
<dbReference type="VEuPathDB" id="PlasmoDB:PVX_053190"/>